<dbReference type="FunFam" id="2.60.40.10:FF:000032">
    <property type="entry name" value="palladin isoform X1"/>
    <property type="match status" value="1"/>
</dbReference>
<feature type="region of interest" description="Disordered" evidence="7">
    <location>
        <begin position="296"/>
        <end position="315"/>
    </location>
</feature>
<feature type="domain" description="Ig-like" evidence="9">
    <location>
        <begin position="107"/>
        <end position="205"/>
    </location>
</feature>
<keyword evidence="4" id="KW-1015">Disulfide bond</keyword>
<dbReference type="InterPro" id="IPR013098">
    <property type="entry name" value="Ig_I-set"/>
</dbReference>
<dbReference type="Gene3D" id="2.60.40.10">
    <property type="entry name" value="Immunoglobulins"/>
    <property type="match status" value="1"/>
</dbReference>
<keyword evidence="6" id="KW-0393">Immunoglobulin domain</keyword>
<dbReference type="SUPFAM" id="SSF48726">
    <property type="entry name" value="Immunoglobulin"/>
    <property type="match status" value="1"/>
</dbReference>
<dbReference type="InterPro" id="IPR000483">
    <property type="entry name" value="Cys-rich_flank_reg_C"/>
</dbReference>
<keyword evidence="3" id="KW-0677">Repeat</keyword>
<keyword evidence="8" id="KW-0472">Membrane</keyword>
<evidence type="ECO:0000256" key="7">
    <source>
        <dbReference type="SAM" id="MobiDB-lite"/>
    </source>
</evidence>
<accession>A0A9P0LSZ6</accession>
<dbReference type="AlphaFoldDB" id="A0A9P0LSZ6"/>
<evidence type="ECO:0000259" key="9">
    <source>
        <dbReference type="PROSITE" id="PS50835"/>
    </source>
</evidence>
<evidence type="ECO:0000256" key="4">
    <source>
        <dbReference type="ARBA" id="ARBA00023157"/>
    </source>
</evidence>
<dbReference type="InterPro" id="IPR032675">
    <property type="entry name" value="LRR_dom_sf"/>
</dbReference>
<comment type="caution">
    <text evidence="10">The sequence shown here is derived from an EMBL/GenBank/DDBJ whole genome shotgun (WGS) entry which is preliminary data.</text>
</comment>
<evidence type="ECO:0000256" key="6">
    <source>
        <dbReference type="ARBA" id="ARBA00023319"/>
    </source>
</evidence>
<reference evidence="10" key="1">
    <citation type="submission" date="2022-03" db="EMBL/GenBank/DDBJ databases">
        <authorList>
            <person name="Sayadi A."/>
        </authorList>
    </citation>
    <scope>NUCLEOTIDE SEQUENCE</scope>
</reference>
<dbReference type="Proteomes" id="UP001152888">
    <property type="component" value="Unassembled WGS sequence"/>
</dbReference>
<evidence type="ECO:0000313" key="11">
    <source>
        <dbReference type="Proteomes" id="UP001152888"/>
    </source>
</evidence>
<dbReference type="InterPro" id="IPR007110">
    <property type="entry name" value="Ig-like_dom"/>
</dbReference>
<organism evidence="10 11">
    <name type="scientific">Acanthoscelides obtectus</name>
    <name type="common">Bean weevil</name>
    <name type="synonym">Bruchus obtectus</name>
    <dbReference type="NCBI Taxonomy" id="200917"/>
    <lineage>
        <taxon>Eukaryota</taxon>
        <taxon>Metazoa</taxon>
        <taxon>Ecdysozoa</taxon>
        <taxon>Arthropoda</taxon>
        <taxon>Hexapoda</taxon>
        <taxon>Insecta</taxon>
        <taxon>Pterygota</taxon>
        <taxon>Neoptera</taxon>
        <taxon>Endopterygota</taxon>
        <taxon>Coleoptera</taxon>
        <taxon>Polyphaga</taxon>
        <taxon>Cucujiformia</taxon>
        <taxon>Chrysomeloidea</taxon>
        <taxon>Chrysomelidae</taxon>
        <taxon>Bruchinae</taxon>
        <taxon>Bruchini</taxon>
        <taxon>Acanthoscelides</taxon>
    </lineage>
</organism>
<keyword evidence="11" id="KW-1185">Reference proteome</keyword>
<keyword evidence="2" id="KW-0732">Signal</keyword>
<dbReference type="Gene3D" id="3.80.10.10">
    <property type="entry name" value="Ribonuclease Inhibitor"/>
    <property type="match status" value="1"/>
</dbReference>
<evidence type="ECO:0000256" key="1">
    <source>
        <dbReference type="ARBA" id="ARBA00022614"/>
    </source>
</evidence>
<evidence type="ECO:0000256" key="5">
    <source>
        <dbReference type="ARBA" id="ARBA00023180"/>
    </source>
</evidence>
<gene>
    <name evidence="10" type="ORF">ACAOBT_LOCUS25518</name>
</gene>
<keyword evidence="5" id="KW-0325">Glycoprotein</keyword>
<dbReference type="InterPro" id="IPR036179">
    <property type="entry name" value="Ig-like_dom_sf"/>
</dbReference>
<keyword evidence="8" id="KW-0812">Transmembrane</keyword>
<dbReference type="InterPro" id="IPR003599">
    <property type="entry name" value="Ig_sub"/>
</dbReference>
<dbReference type="PANTHER" id="PTHR24366:SF140">
    <property type="entry name" value="IP22191P"/>
    <property type="match status" value="1"/>
</dbReference>
<dbReference type="OrthoDB" id="643377at2759"/>
<dbReference type="EMBL" id="CAKOFQ010007404">
    <property type="protein sequence ID" value="CAH2000349.1"/>
    <property type="molecule type" value="Genomic_DNA"/>
</dbReference>
<dbReference type="InterPro" id="IPR013783">
    <property type="entry name" value="Ig-like_fold"/>
</dbReference>
<evidence type="ECO:0000256" key="2">
    <source>
        <dbReference type="ARBA" id="ARBA00022729"/>
    </source>
</evidence>
<feature type="non-terminal residue" evidence="10">
    <location>
        <position position="363"/>
    </location>
</feature>
<dbReference type="PANTHER" id="PTHR24366">
    <property type="entry name" value="IG(IMMUNOGLOBULIN) AND LRR(LEUCINE RICH REPEAT) DOMAINS"/>
    <property type="match status" value="1"/>
</dbReference>
<evidence type="ECO:0000256" key="3">
    <source>
        <dbReference type="ARBA" id="ARBA00022737"/>
    </source>
</evidence>
<dbReference type="PROSITE" id="PS50835">
    <property type="entry name" value="IG_LIKE"/>
    <property type="match status" value="1"/>
</dbReference>
<dbReference type="SMART" id="SM00082">
    <property type="entry name" value="LRRCT"/>
    <property type="match status" value="1"/>
</dbReference>
<dbReference type="SMART" id="SM00409">
    <property type="entry name" value="IG"/>
    <property type="match status" value="1"/>
</dbReference>
<keyword evidence="8" id="KW-1133">Transmembrane helix</keyword>
<dbReference type="SUPFAM" id="SSF52058">
    <property type="entry name" value="L domain-like"/>
    <property type="match status" value="1"/>
</dbReference>
<dbReference type="Pfam" id="PF07679">
    <property type="entry name" value="I-set"/>
    <property type="match status" value="1"/>
</dbReference>
<dbReference type="SMART" id="SM00408">
    <property type="entry name" value="IGc2"/>
    <property type="match status" value="1"/>
</dbReference>
<sequence>RLELTDCRISLIEPRAFAGLDRTLEWLKLDKNKLVEAEATSFVNFQSLHGLELAGNPWNCTCSILPLRMWMVRQNVPFGVPPTCHNPQRLHMKPWDRLSLEEYACTPSINTIKPVVDGTETSNVTLRCRTSGTPEPEVKWSFKNKVIANLSTPYAGSSKLYVTVISNHTSELRIYNVDTHDAGSYMCAAENKAGRAEASVQLHVSKMTPESVLTNKMLIASVMTGVALVLVLCLIFLCLFSVQKKQVFKWRNRECAREDNYEKIEMNHKSSAKANGGVSINQDKNGEYRVIPGIETDQDAEEEEESNVDSASNKKWNSSKSLEKATLDHILDPEDLHIPRRLIHVTRILDGRNSNRKCKSEFV</sequence>
<dbReference type="InterPro" id="IPR003598">
    <property type="entry name" value="Ig_sub2"/>
</dbReference>
<name>A0A9P0LSZ6_ACAOB</name>
<evidence type="ECO:0000256" key="8">
    <source>
        <dbReference type="SAM" id="Phobius"/>
    </source>
</evidence>
<feature type="compositionally biased region" description="Acidic residues" evidence="7">
    <location>
        <begin position="296"/>
        <end position="307"/>
    </location>
</feature>
<protein>
    <recommendedName>
        <fullName evidence="9">Ig-like domain-containing protein</fullName>
    </recommendedName>
</protein>
<keyword evidence="1" id="KW-0433">Leucine-rich repeat</keyword>
<evidence type="ECO:0000313" key="10">
    <source>
        <dbReference type="EMBL" id="CAH2000349.1"/>
    </source>
</evidence>
<feature type="transmembrane region" description="Helical" evidence="8">
    <location>
        <begin position="217"/>
        <end position="242"/>
    </location>
</feature>
<proteinExistence type="predicted"/>